<dbReference type="AlphaFoldDB" id="A0A2M9CLA8"/>
<dbReference type="CDD" id="cd00085">
    <property type="entry name" value="HNHc"/>
    <property type="match status" value="1"/>
</dbReference>
<reference evidence="4 5" key="1">
    <citation type="submission" date="2017-11" db="EMBL/GenBank/DDBJ databases">
        <title>Genomic Encyclopedia of Archaeal and Bacterial Type Strains, Phase II (KMG-II): From Individual Species to Whole Genera.</title>
        <authorList>
            <person name="Goeker M."/>
        </authorList>
    </citation>
    <scope>NUCLEOTIDE SEQUENCE [LARGE SCALE GENOMIC DNA]</scope>
    <source>
        <strain evidence="4 5">DSM 27393</strain>
    </source>
</reference>
<dbReference type="EMBL" id="PGFF01000001">
    <property type="protein sequence ID" value="PJJ72682.1"/>
    <property type="molecule type" value="Genomic_DNA"/>
</dbReference>
<evidence type="ECO:0000256" key="2">
    <source>
        <dbReference type="SAM" id="MobiDB-lite"/>
    </source>
</evidence>
<protein>
    <submittedName>
        <fullName evidence="4">HNH endonuclease</fullName>
    </submittedName>
</protein>
<sequence>MNRFSTAKGAPDRDKCNVRGTPHTEDMNTAAALIEQAEHLLREAAALPTDTLTDTEVCDLTARSEAAGRVLDALRVVAAGELAGRSRRELGTEGLAYRHGCTRPAHLIERLTLVSQREAGARIRLADALRDRVALTGEVLPARHPAVADAVRDGRIGTESAARIVDMLDTAADGCADYEALEQAERDLVDLATLHSADALKAALAVWQARLDPDGVRPRDEILRAQRRFTMGRERDGMTPFSGVADPFSAGLLRAAMADSAAPDRTPRFLDPDDLDPADPRLDPRTRDQRQFDTLIGLVTAGLRNPGESGSLRPTALVNIIVTADDLRTGEGVAWIDDIDTPISAFTAHALTCDADTSTIVLGANGEVLHLGRRERLFTAAQRRALAVRDGGCVWPGCTAPPSWCHAHHIVEWSDNGPTDVNNGVLLCPAHHTMLHASTYRLRMIRGKPHLLAPPHIDREQQWRPVGRQRATMRAPATARSR</sequence>
<organism evidence="4 5">
    <name type="scientific">Diaminobutyricimonas aerilata</name>
    <dbReference type="NCBI Taxonomy" id="1162967"/>
    <lineage>
        <taxon>Bacteria</taxon>
        <taxon>Bacillati</taxon>
        <taxon>Actinomycetota</taxon>
        <taxon>Actinomycetes</taxon>
        <taxon>Micrococcales</taxon>
        <taxon>Microbacteriaceae</taxon>
        <taxon>Diaminobutyricimonas</taxon>
    </lineage>
</organism>
<dbReference type="InterPro" id="IPR003870">
    <property type="entry name" value="DUF222"/>
</dbReference>
<feature type="region of interest" description="Disordered" evidence="2">
    <location>
        <begin position="263"/>
        <end position="286"/>
    </location>
</feature>
<dbReference type="InterPro" id="IPR003615">
    <property type="entry name" value="HNH_nuc"/>
</dbReference>
<dbReference type="Proteomes" id="UP000228758">
    <property type="component" value="Unassembled WGS sequence"/>
</dbReference>
<evidence type="ECO:0000313" key="5">
    <source>
        <dbReference type="Proteomes" id="UP000228758"/>
    </source>
</evidence>
<dbReference type="Pfam" id="PF02720">
    <property type="entry name" value="DUF222"/>
    <property type="match status" value="1"/>
</dbReference>
<evidence type="ECO:0000259" key="3">
    <source>
        <dbReference type="SMART" id="SM00507"/>
    </source>
</evidence>
<dbReference type="SMART" id="SM00507">
    <property type="entry name" value="HNHc"/>
    <property type="match status" value="1"/>
</dbReference>
<accession>A0A2M9CLA8</accession>
<proteinExistence type="inferred from homology"/>
<keyword evidence="4" id="KW-0378">Hydrolase</keyword>
<keyword evidence="5" id="KW-1185">Reference proteome</keyword>
<gene>
    <name evidence="4" type="ORF">CLV46_2256</name>
</gene>
<evidence type="ECO:0000313" key="4">
    <source>
        <dbReference type="EMBL" id="PJJ72682.1"/>
    </source>
</evidence>
<dbReference type="GO" id="GO:0003676">
    <property type="term" value="F:nucleic acid binding"/>
    <property type="evidence" value="ECO:0007669"/>
    <property type="project" value="InterPro"/>
</dbReference>
<dbReference type="Gene3D" id="1.10.30.50">
    <property type="match status" value="1"/>
</dbReference>
<keyword evidence="4" id="KW-0540">Nuclease</keyword>
<dbReference type="InterPro" id="IPR002711">
    <property type="entry name" value="HNH"/>
</dbReference>
<comment type="caution">
    <text evidence="4">The sequence shown here is derived from an EMBL/GenBank/DDBJ whole genome shotgun (WGS) entry which is preliminary data.</text>
</comment>
<dbReference type="GO" id="GO:0004519">
    <property type="term" value="F:endonuclease activity"/>
    <property type="evidence" value="ECO:0007669"/>
    <property type="project" value="UniProtKB-KW"/>
</dbReference>
<comment type="similarity">
    <text evidence="1">Belongs to the Rv1128c/1148c/1588c/1702c/1945/3466 family.</text>
</comment>
<feature type="domain" description="HNH nuclease" evidence="3">
    <location>
        <begin position="381"/>
        <end position="433"/>
    </location>
</feature>
<feature type="region of interest" description="Disordered" evidence="2">
    <location>
        <begin position="1"/>
        <end position="22"/>
    </location>
</feature>
<dbReference type="GO" id="GO:0008270">
    <property type="term" value="F:zinc ion binding"/>
    <property type="evidence" value="ECO:0007669"/>
    <property type="project" value="InterPro"/>
</dbReference>
<dbReference type="Pfam" id="PF01844">
    <property type="entry name" value="HNH"/>
    <property type="match status" value="1"/>
</dbReference>
<feature type="compositionally biased region" description="Basic and acidic residues" evidence="2">
    <location>
        <begin position="10"/>
        <end position="22"/>
    </location>
</feature>
<name>A0A2M9CLA8_9MICO</name>
<keyword evidence="4" id="KW-0255">Endonuclease</keyword>
<evidence type="ECO:0000256" key="1">
    <source>
        <dbReference type="ARBA" id="ARBA00023450"/>
    </source>
</evidence>